<evidence type="ECO:0000256" key="8">
    <source>
        <dbReference type="SAM" id="SignalP"/>
    </source>
</evidence>
<dbReference type="Proteomes" id="UP000199705">
    <property type="component" value="Unassembled WGS sequence"/>
</dbReference>
<dbReference type="OrthoDB" id="9814063at2"/>
<gene>
    <name evidence="9" type="ORF">SAMN05192573_12330</name>
</gene>
<feature type="region of interest" description="Disordered" evidence="7">
    <location>
        <begin position="21"/>
        <end position="64"/>
    </location>
</feature>
<evidence type="ECO:0000256" key="6">
    <source>
        <dbReference type="PIRSR" id="PIRSR602324-1"/>
    </source>
</evidence>
<dbReference type="PROSITE" id="PS51257">
    <property type="entry name" value="PROKAR_LIPOPROTEIN"/>
    <property type="match status" value="1"/>
</dbReference>
<dbReference type="SUPFAM" id="SSF46626">
    <property type="entry name" value="Cytochrome c"/>
    <property type="match status" value="1"/>
</dbReference>
<reference evidence="10" key="1">
    <citation type="submission" date="2016-10" db="EMBL/GenBank/DDBJ databases">
        <authorList>
            <person name="Varghese N."/>
            <person name="Submissions S."/>
        </authorList>
    </citation>
    <scope>NUCLEOTIDE SEQUENCE [LARGE SCALE GENOMIC DNA]</scope>
    <source>
        <strain evidence="10">Gh-67</strain>
    </source>
</reference>
<dbReference type="STRING" id="551996.SAMN05192573_12330"/>
<keyword evidence="8" id="KW-0732">Signal</keyword>
<dbReference type="InterPro" id="IPR002324">
    <property type="entry name" value="Cyt_c_ID"/>
</dbReference>
<accession>A0A1G8LGU1</accession>
<dbReference type="Gene3D" id="1.10.760.10">
    <property type="entry name" value="Cytochrome c-like domain"/>
    <property type="match status" value="1"/>
</dbReference>
<evidence type="ECO:0000256" key="4">
    <source>
        <dbReference type="ARBA" id="ARBA00022982"/>
    </source>
</evidence>
<feature type="compositionally biased region" description="Polar residues" evidence="7">
    <location>
        <begin position="21"/>
        <end position="38"/>
    </location>
</feature>
<evidence type="ECO:0000313" key="9">
    <source>
        <dbReference type="EMBL" id="SDI54697.1"/>
    </source>
</evidence>
<dbReference type="RefSeq" id="WP_091175416.1">
    <property type="nucleotide sequence ID" value="NZ_CP071878.2"/>
</dbReference>
<dbReference type="GO" id="GO:0020037">
    <property type="term" value="F:heme binding"/>
    <property type="evidence" value="ECO:0007669"/>
    <property type="project" value="InterPro"/>
</dbReference>
<keyword evidence="3 6" id="KW-0479">Metal-binding</keyword>
<keyword evidence="10" id="KW-1185">Reference proteome</keyword>
<keyword evidence="4" id="KW-0249">Electron transport</keyword>
<keyword evidence="1" id="KW-0813">Transport</keyword>
<dbReference type="InterPro" id="IPR009056">
    <property type="entry name" value="Cyt_c-like_dom"/>
</dbReference>
<organism evidence="9 10">
    <name type="scientific">Mucilaginibacter gossypii</name>
    <dbReference type="NCBI Taxonomy" id="551996"/>
    <lineage>
        <taxon>Bacteria</taxon>
        <taxon>Pseudomonadati</taxon>
        <taxon>Bacteroidota</taxon>
        <taxon>Sphingobacteriia</taxon>
        <taxon>Sphingobacteriales</taxon>
        <taxon>Sphingobacteriaceae</taxon>
        <taxon>Mucilaginibacter</taxon>
    </lineage>
</organism>
<dbReference type="PRINTS" id="PR00606">
    <property type="entry name" value="CYTCHROMECID"/>
</dbReference>
<evidence type="ECO:0000256" key="7">
    <source>
        <dbReference type="SAM" id="MobiDB-lite"/>
    </source>
</evidence>
<feature type="binding site" description="covalent" evidence="6">
    <location>
        <position position="79"/>
    </location>
    <ligand>
        <name>heme c</name>
        <dbReference type="ChEBI" id="CHEBI:61717"/>
    </ligand>
</feature>
<evidence type="ECO:0000256" key="2">
    <source>
        <dbReference type="ARBA" id="ARBA00022617"/>
    </source>
</evidence>
<feature type="chain" id="PRO_5043646616" evidence="8">
    <location>
        <begin position="16"/>
        <end position="147"/>
    </location>
</feature>
<evidence type="ECO:0000313" key="10">
    <source>
        <dbReference type="Proteomes" id="UP000199705"/>
    </source>
</evidence>
<dbReference type="AlphaFoldDB" id="A0A1G8LGU1"/>
<evidence type="ECO:0000256" key="3">
    <source>
        <dbReference type="ARBA" id="ARBA00022723"/>
    </source>
</evidence>
<dbReference type="Pfam" id="PF00034">
    <property type="entry name" value="Cytochrom_C"/>
    <property type="match status" value="1"/>
</dbReference>
<comment type="PTM">
    <text evidence="6">Binds 1 heme c group covalently per subunit.</text>
</comment>
<name>A0A1G8LGU1_9SPHI</name>
<feature type="binding site" description="covalent" evidence="6">
    <location>
        <position position="124"/>
    </location>
    <ligand>
        <name>heme c</name>
        <dbReference type="ChEBI" id="CHEBI:61717"/>
    </ligand>
</feature>
<feature type="signal peptide" evidence="8">
    <location>
        <begin position="1"/>
        <end position="15"/>
    </location>
</feature>
<sequence>MKKVFVILCISAAFAACGGNSSKNTGGSDSTNGTNQSAKAADANADTVVAKTGTEPAGGSAGSSAGEKLIATLDCSTCHKVDTKVIGPAFQDIAGKYEASDANIEMLAKKIIAGGSGNWGNIAMTPHPSLPESDAKEIVKYILSLKK</sequence>
<feature type="binding site" description="covalent" evidence="6">
    <location>
        <position position="75"/>
    </location>
    <ligand>
        <name>heme c</name>
        <dbReference type="ChEBI" id="CHEBI:61717"/>
    </ligand>
</feature>
<dbReference type="InterPro" id="IPR036909">
    <property type="entry name" value="Cyt_c-like_dom_sf"/>
</dbReference>
<proteinExistence type="predicted"/>
<evidence type="ECO:0000256" key="5">
    <source>
        <dbReference type="ARBA" id="ARBA00023004"/>
    </source>
</evidence>
<dbReference type="GO" id="GO:0005506">
    <property type="term" value="F:iron ion binding"/>
    <property type="evidence" value="ECO:0007669"/>
    <property type="project" value="InterPro"/>
</dbReference>
<dbReference type="EMBL" id="FNCG01000023">
    <property type="protein sequence ID" value="SDI54697.1"/>
    <property type="molecule type" value="Genomic_DNA"/>
</dbReference>
<protein>
    <submittedName>
        <fullName evidence="9">Cytochrome c</fullName>
    </submittedName>
</protein>
<evidence type="ECO:0000256" key="1">
    <source>
        <dbReference type="ARBA" id="ARBA00022448"/>
    </source>
</evidence>
<keyword evidence="2 6" id="KW-0349">Heme</keyword>
<dbReference type="PROSITE" id="PS51007">
    <property type="entry name" value="CYTC"/>
    <property type="match status" value="1"/>
</dbReference>
<dbReference type="GO" id="GO:0009055">
    <property type="term" value="F:electron transfer activity"/>
    <property type="evidence" value="ECO:0007669"/>
    <property type="project" value="InterPro"/>
</dbReference>
<keyword evidence="5 6" id="KW-0408">Iron</keyword>